<reference evidence="1" key="1">
    <citation type="submission" date="2014-09" db="EMBL/GenBank/DDBJ databases">
        <authorList>
            <person name="Magalhaes I.L.F."/>
            <person name="Oliveira U."/>
            <person name="Santos F.R."/>
            <person name="Vidigal T.H.D.A."/>
            <person name="Brescovit A.D."/>
            <person name="Santos A.J."/>
        </authorList>
    </citation>
    <scope>NUCLEOTIDE SEQUENCE</scope>
    <source>
        <tissue evidence="1">Shoot tissue taken approximately 20 cm above the soil surface</tissue>
    </source>
</reference>
<proteinExistence type="predicted"/>
<evidence type="ECO:0000313" key="1">
    <source>
        <dbReference type="EMBL" id="JAD62225.1"/>
    </source>
</evidence>
<name>A0A0A9BLX7_ARUDO</name>
<protein>
    <submittedName>
        <fullName evidence="1">Uncharacterized protein</fullName>
    </submittedName>
</protein>
<organism evidence="1">
    <name type="scientific">Arundo donax</name>
    <name type="common">Giant reed</name>
    <name type="synonym">Donax arundinaceus</name>
    <dbReference type="NCBI Taxonomy" id="35708"/>
    <lineage>
        <taxon>Eukaryota</taxon>
        <taxon>Viridiplantae</taxon>
        <taxon>Streptophyta</taxon>
        <taxon>Embryophyta</taxon>
        <taxon>Tracheophyta</taxon>
        <taxon>Spermatophyta</taxon>
        <taxon>Magnoliopsida</taxon>
        <taxon>Liliopsida</taxon>
        <taxon>Poales</taxon>
        <taxon>Poaceae</taxon>
        <taxon>PACMAD clade</taxon>
        <taxon>Arundinoideae</taxon>
        <taxon>Arundineae</taxon>
        <taxon>Arundo</taxon>
    </lineage>
</organism>
<dbReference type="AlphaFoldDB" id="A0A0A9BLX7"/>
<dbReference type="EMBL" id="GBRH01235670">
    <property type="protein sequence ID" value="JAD62225.1"/>
    <property type="molecule type" value="Transcribed_RNA"/>
</dbReference>
<accession>A0A0A9BLX7</accession>
<sequence>MESAAVPLSAGGDITVRRLFLSSTDWPW</sequence>
<reference evidence="1" key="2">
    <citation type="journal article" date="2015" name="Data Brief">
        <title>Shoot transcriptome of the giant reed, Arundo donax.</title>
        <authorList>
            <person name="Barrero R.A."/>
            <person name="Guerrero F.D."/>
            <person name="Moolhuijzen P."/>
            <person name="Goolsby J.A."/>
            <person name="Tidwell J."/>
            <person name="Bellgard S.E."/>
            <person name="Bellgard M.I."/>
        </authorList>
    </citation>
    <scope>NUCLEOTIDE SEQUENCE</scope>
    <source>
        <tissue evidence="1">Shoot tissue taken approximately 20 cm above the soil surface</tissue>
    </source>
</reference>